<name>A0A975JUS6_9MYCO</name>
<dbReference type="Pfam" id="PF01569">
    <property type="entry name" value="PAP2"/>
    <property type="match status" value="1"/>
</dbReference>
<organism evidence="4 5">
    <name type="scientific">Mycobacterium spongiae</name>
    <dbReference type="NCBI Taxonomy" id="886343"/>
    <lineage>
        <taxon>Bacteria</taxon>
        <taxon>Bacillati</taxon>
        <taxon>Actinomycetota</taxon>
        <taxon>Actinomycetes</taxon>
        <taxon>Mycobacteriales</taxon>
        <taxon>Mycobacteriaceae</taxon>
        <taxon>Mycobacterium</taxon>
    </lineage>
</organism>
<dbReference type="SMART" id="SM00014">
    <property type="entry name" value="acidPPc"/>
    <property type="match status" value="1"/>
</dbReference>
<keyword evidence="2" id="KW-0472">Membrane</keyword>
<dbReference type="RefSeq" id="WP_211697527.1">
    <property type="nucleotide sequence ID" value="NZ_CP046600.1"/>
</dbReference>
<dbReference type="PROSITE" id="PS51257">
    <property type="entry name" value="PROKAR_LIPOPROTEIN"/>
    <property type="match status" value="1"/>
</dbReference>
<protein>
    <submittedName>
        <fullName evidence="4">Phosphatase PAP2 family protein</fullName>
    </submittedName>
</protein>
<sequence length="235" mass="24879">MTRREIILTVSFAVAACAGYATMWVGYSQEWVWLHNLDWSLLDSAHDIGSKHPVWVRFWDVVSVVMGPGLRLLGLAAAVIALAKRRVRIGLLLLACLPLSGLIGLVAKGLADRPRPASALIAEHGSSFPSGHAFEATAGVLALLTVLLPMISSEAMRVAAVAVGAFSLLMTGVARVALNVHHPSDVVAGYALGYLYFLACLWVFRPPPLFGDRPARADSSPGSAAGQPVPDANAH</sequence>
<evidence type="ECO:0000256" key="2">
    <source>
        <dbReference type="SAM" id="Phobius"/>
    </source>
</evidence>
<feature type="transmembrane region" description="Helical" evidence="2">
    <location>
        <begin position="186"/>
        <end position="204"/>
    </location>
</feature>
<feature type="transmembrane region" description="Helical" evidence="2">
    <location>
        <begin position="61"/>
        <end position="82"/>
    </location>
</feature>
<dbReference type="PANTHER" id="PTHR14969:SF13">
    <property type="entry name" value="AT30094P"/>
    <property type="match status" value="1"/>
</dbReference>
<dbReference type="AlphaFoldDB" id="A0A975JUS6"/>
<reference evidence="4" key="1">
    <citation type="submission" date="2019-12" db="EMBL/GenBank/DDBJ databases">
        <title>Mycobacterium spongiae sp. nov.</title>
        <authorList>
            <person name="Stinear T."/>
        </authorList>
    </citation>
    <scope>NUCLEOTIDE SEQUENCE</scope>
    <source>
        <strain evidence="4">FSD4b-SM</strain>
    </source>
</reference>
<accession>A0A975JUS6</accession>
<feature type="domain" description="Phosphatidic acid phosphatase type 2/haloperoxidase" evidence="3">
    <location>
        <begin position="89"/>
        <end position="201"/>
    </location>
</feature>
<feature type="region of interest" description="Disordered" evidence="1">
    <location>
        <begin position="215"/>
        <end position="235"/>
    </location>
</feature>
<evidence type="ECO:0000256" key="1">
    <source>
        <dbReference type="SAM" id="MobiDB-lite"/>
    </source>
</evidence>
<feature type="transmembrane region" description="Helical" evidence="2">
    <location>
        <begin position="158"/>
        <end position="180"/>
    </location>
</feature>
<feature type="transmembrane region" description="Helical" evidence="2">
    <location>
        <begin position="89"/>
        <end position="111"/>
    </location>
</feature>
<dbReference type="CDD" id="cd03392">
    <property type="entry name" value="PAP2_like_2"/>
    <property type="match status" value="1"/>
</dbReference>
<dbReference type="InterPro" id="IPR036938">
    <property type="entry name" value="PAP2/HPO_sf"/>
</dbReference>
<feature type="transmembrane region" description="Helical" evidence="2">
    <location>
        <begin position="7"/>
        <end position="27"/>
    </location>
</feature>
<dbReference type="InterPro" id="IPR000326">
    <property type="entry name" value="PAP2/HPO"/>
</dbReference>
<dbReference type="Proteomes" id="UP000682202">
    <property type="component" value="Chromosome"/>
</dbReference>
<keyword evidence="2" id="KW-1133">Transmembrane helix</keyword>
<dbReference type="Gene3D" id="1.20.144.10">
    <property type="entry name" value="Phosphatidic acid phosphatase type 2/haloperoxidase"/>
    <property type="match status" value="1"/>
</dbReference>
<dbReference type="KEGG" id="mspg:F6B93_02185"/>
<evidence type="ECO:0000259" key="3">
    <source>
        <dbReference type="SMART" id="SM00014"/>
    </source>
</evidence>
<feature type="transmembrane region" description="Helical" evidence="2">
    <location>
        <begin position="131"/>
        <end position="151"/>
    </location>
</feature>
<evidence type="ECO:0000313" key="5">
    <source>
        <dbReference type="Proteomes" id="UP000682202"/>
    </source>
</evidence>
<keyword evidence="5" id="KW-1185">Reference proteome</keyword>
<evidence type="ECO:0000313" key="4">
    <source>
        <dbReference type="EMBL" id="QUR66046.1"/>
    </source>
</evidence>
<gene>
    <name evidence="4" type="ORF">F6B93_02185</name>
</gene>
<dbReference type="SUPFAM" id="SSF48317">
    <property type="entry name" value="Acid phosphatase/Vanadium-dependent haloperoxidase"/>
    <property type="match status" value="1"/>
</dbReference>
<dbReference type="EMBL" id="CP046600">
    <property type="protein sequence ID" value="QUR66046.1"/>
    <property type="molecule type" value="Genomic_DNA"/>
</dbReference>
<dbReference type="PANTHER" id="PTHR14969">
    <property type="entry name" value="SPHINGOSINE-1-PHOSPHATE PHOSPHOHYDROLASE"/>
    <property type="match status" value="1"/>
</dbReference>
<keyword evidence="2" id="KW-0812">Transmembrane</keyword>
<proteinExistence type="predicted"/>